<dbReference type="InterPro" id="IPR040893">
    <property type="entry name" value="RADX"/>
</dbReference>
<dbReference type="AlphaFoldDB" id="A0AAY4AJJ3"/>
<feature type="compositionally biased region" description="Basic and acidic residues" evidence="1">
    <location>
        <begin position="638"/>
        <end position="653"/>
    </location>
</feature>
<reference evidence="2" key="2">
    <citation type="submission" date="2025-08" db="UniProtKB">
        <authorList>
            <consortium name="Ensembl"/>
        </authorList>
    </citation>
    <scope>IDENTIFICATION</scope>
</reference>
<evidence type="ECO:0000256" key="1">
    <source>
        <dbReference type="SAM" id="MobiDB-lite"/>
    </source>
</evidence>
<name>A0AAY4AJJ3_9TELE</name>
<proteinExistence type="predicted"/>
<feature type="region of interest" description="Disordered" evidence="1">
    <location>
        <begin position="573"/>
        <end position="665"/>
    </location>
</feature>
<sequence length="856" mass="95508">MPRAESAAPLGTPVLRSPLLSALKELAASRTLRLEPDVPLRVAVVAVERYLAPHAGAGPLGPGDSYAYDLTVTDGISRVKCHLRPGLNRLVHTLSLRSGAEVRVSRLSLVHDERRLHQSFVRVEDLECCPGGESAVLSSVGSLAALLVWPADDAGNSASLQPDGPLRLGRKHYLSLWNNEDAYGPIWSPGASPVVVADASKICLLSDLEAFFARSKRPFPLLVRVMHKSRLRYYGKPNLAIDFPYQAYFEVADQSGTMSMVLWNDLCLKWYQRLTVGAVLYLEQYSLKSSYQHRSRPQVSAHLVAFHSTEICLNPHSPTAVLSIVPPQNVKPQWRLPDVTYRFTPRTEVEHLSSNQTVDVIGLVTFVGRVERVRNRGNTIPEKYWTYRWVHALDGTSDSPFILEIFASSQPEVFDSICPMTYLVCTQMRVCREPGSALYLTSSAETQIFTTGHHRKQPYLSDPQVKAFIQWTKTLKDKLMLRRTAVGGYYCYPPPPPSFTPSTDGESGQTQLVALDDLKVELESLQYREHKRLAIQGHITAVRYHPWPGQITEPSQADQSVSFVPDLVVPGLEDRDTVSTDGIQSLKRKRRKPNKRQMKCHYMTRLQVRPESEIQEEDSGESEAEEEPDCHGLPNEIRPAEPADKEPGAHAEDGPSSSTRRSADPASALWESSMWPLIRSGVSEHLSTTALQQESMAESFSYDDRELLCQKFNLHPAKWNPGERLVQDPFPTPVDHNGHYTLTILSLNQKTAVDALFLPILSVKNPRAAGMSWCFHDNSLLSCLASGHLCPPPNSDQPIEMTYPPPDEVMLSAADLEGERVVCVLDLCLLGQDRVEMICSKIYKTKDIITQGNSIE</sequence>
<dbReference type="InterPro" id="IPR012340">
    <property type="entry name" value="NA-bd_OB-fold"/>
</dbReference>
<feature type="compositionally biased region" description="Acidic residues" evidence="1">
    <location>
        <begin position="613"/>
        <end position="628"/>
    </location>
</feature>
<dbReference type="Proteomes" id="UP000694580">
    <property type="component" value="Chromosome 6"/>
</dbReference>
<evidence type="ECO:0000313" key="3">
    <source>
        <dbReference type="Proteomes" id="UP000694580"/>
    </source>
</evidence>
<dbReference type="Ensembl" id="ENSDCDT00010009530.1">
    <property type="protein sequence ID" value="ENSDCDP00010009057.1"/>
    <property type="gene ID" value="ENSDCDG00010004089.1"/>
</dbReference>
<dbReference type="PANTHER" id="PTHR14944">
    <property type="entry name" value="RPA-RELATED PROTEIN RADX"/>
    <property type="match status" value="1"/>
</dbReference>
<dbReference type="PANTHER" id="PTHR14944:SF4">
    <property type="entry name" value="RPA1 RELATED SINGLE STRANDED DNA BINDING PROTEIN, X-LINKED"/>
    <property type="match status" value="1"/>
</dbReference>
<evidence type="ECO:0000313" key="2">
    <source>
        <dbReference type="Ensembl" id="ENSDCDP00010009057.1"/>
    </source>
</evidence>
<dbReference type="GeneTree" id="ENSGT00390000005094"/>
<reference evidence="2" key="3">
    <citation type="submission" date="2025-09" db="UniProtKB">
        <authorList>
            <consortium name="Ensembl"/>
        </authorList>
    </citation>
    <scope>IDENTIFICATION</scope>
</reference>
<gene>
    <name evidence="2" type="primary">RADX</name>
</gene>
<dbReference type="Gene3D" id="2.40.50.140">
    <property type="entry name" value="Nucleic acid-binding proteins"/>
    <property type="match status" value="2"/>
</dbReference>
<dbReference type="RefSeq" id="XP_028839624.1">
    <property type="nucleotide sequence ID" value="XM_028983791.1"/>
</dbReference>
<feature type="compositionally biased region" description="Basic residues" evidence="1">
    <location>
        <begin position="586"/>
        <end position="599"/>
    </location>
</feature>
<reference evidence="2 3" key="1">
    <citation type="submission" date="2020-06" db="EMBL/GenBank/DDBJ databases">
        <authorList>
            <consortium name="Wellcome Sanger Institute Data Sharing"/>
        </authorList>
    </citation>
    <scope>NUCLEOTIDE SEQUENCE [LARGE SCALE GENOMIC DNA]</scope>
</reference>
<accession>A0AAY4AJJ3</accession>
<keyword evidence="3" id="KW-1185">Reference proteome</keyword>
<organism evidence="2 3">
    <name type="scientific">Denticeps clupeoides</name>
    <name type="common">denticle herring</name>
    <dbReference type="NCBI Taxonomy" id="299321"/>
    <lineage>
        <taxon>Eukaryota</taxon>
        <taxon>Metazoa</taxon>
        <taxon>Chordata</taxon>
        <taxon>Craniata</taxon>
        <taxon>Vertebrata</taxon>
        <taxon>Euteleostomi</taxon>
        <taxon>Actinopterygii</taxon>
        <taxon>Neopterygii</taxon>
        <taxon>Teleostei</taxon>
        <taxon>Clupei</taxon>
        <taxon>Clupeiformes</taxon>
        <taxon>Denticipitoidei</taxon>
        <taxon>Denticipitidae</taxon>
        <taxon>Denticeps</taxon>
    </lineage>
</organism>
<protein>
    <recommendedName>
        <fullName evidence="4">RPA-related protein RADX</fullName>
    </recommendedName>
</protein>
<dbReference type="SUPFAM" id="SSF50249">
    <property type="entry name" value="Nucleic acid-binding proteins"/>
    <property type="match status" value="1"/>
</dbReference>
<dbReference type="GeneID" id="114792544"/>
<dbReference type="Pfam" id="PF17659">
    <property type="entry name" value="RADX"/>
    <property type="match status" value="1"/>
</dbReference>
<dbReference type="GO" id="GO:0003697">
    <property type="term" value="F:single-stranded DNA binding"/>
    <property type="evidence" value="ECO:0007669"/>
    <property type="project" value="InterPro"/>
</dbReference>
<evidence type="ECO:0008006" key="4">
    <source>
        <dbReference type="Google" id="ProtNLM"/>
    </source>
</evidence>